<dbReference type="PROSITE" id="PS00518">
    <property type="entry name" value="ZF_RING_1"/>
    <property type="match status" value="1"/>
</dbReference>
<comment type="caution">
    <text evidence="7">The sequence shown here is derived from an EMBL/GenBank/DDBJ whole genome shotgun (WGS) entry which is preliminary data.</text>
</comment>
<dbReference type="GO" id="GO:0016740">
    <property type="term" value="F:transferase activity"/>
    <property type="evidence" value="ECO:0007669"/>
    <property type="project" value="UniProtKB-KW"/>
</dbReference>
<keyword evidence="1" id="KW-0479">Metal-binding</keyword>
<feature type="region of interest" description="Disordered" evidence="5">
    <location>
        <begin position="367"/>
        <end position="447"/>
    </location>
</feature>
<feature type="compositionally biased region" description="Polar residues" evidence="5">
    <location>
        <begin position="305"/>
        <end position="319"/>
    </location>
</feature>
<feature type="compositionally biased region" description="Polar residues" evidence="5">
    <location>
        <begin position="426"/>
        <end position="436"/>
    </location>
</feature>
<dbReference type="PANTHER" id="PTHR14134">
    <property type="entry name" value="E3 UBIQUITIN-PROTEIN LIGASE RAD18"/>
    <property type="match status" value="1"/>
</dbReference>
<feature type="compositionally biased region" description="Basic and acidic residues" evidence="5">
    <location>
        <begin position="384"/>
        <end position="393"/>
    </location>
</feature>
<keyword evidence="2 4" id="KW-0863">Zinc-finger</keyword>
<evidence type="ECO:0000313" key="7">
    <source>
        <dbReference type="EMBL" id="CAK9107656.1"/>
    </source>
</evidence>
<dbReference type="SMART" id="SM00513">
    <property type="entry name" value="SAP"/>
    <property type="match status" value="1"/>
</dbReference>
<keyword evidence="3" id="KW-0862">Zinc</keyword>
<dbReference type="Pfam" id="PF13923">
    <property type="entry name" value="zf-C3HC4_2"/>
    <property type="match status" value="1"/>
</dbReference>
<feature type="region of interest" description="Disordered" evidence="5">
    <location>
        <begin position="265"/>
        <end position="325"/>
    </location>
</feature>
<feature type="compositionally biased region" description="Basic residues" evidence="5">
    <location>
        <begin position="271"/>
        <end position="288"/>
    </location>
</feature>
<keyword evidence="8" id="KW-1185">Reference proteome</keyword>
<dbReference type="InterPro" id="IPR003034">
    <property type="entry name" value="SAP_dom"/>
</dbReference>
<proteinExistence type="predicted"/>
<accession>A0ABP0S5P9</accession>
<dbReference type="InterPro" id="IPR017907">
    <property type="entry name" value="Znf_RING_CS"/>
</dbReference>
<dbReference type="InterPro" id="IPR001841">
    <property type="entry name" value="Znf_RING"/>
</dbReference>
<dbReference type="EMBL" id="CAXAMM010042941">
    <property type="protein sequence ID" value="CAK9107656.1"/>
    <property type="molecule type" value="Genomic_DNA"/>
</dbReference>
<evidence type="ECO:0000256" key="1">
    <source>
        <dbReference type="ARBA" id="ARBA00022723"/>
    </source>
</evidence>
<name>A0ABP0S5P9_9DINO</name>
<evidence type="ECO:0000256" key="5">
    <source>
        <dbReference type="SAM" id="MobiDB-lite"/>
    </source>
</evidence>
<reference evidence="7 8" key="1">
    <citation type="submission" date="2024-02" db="EMBL/GenBank/DDBJ databases">
        <authorList>
            <person name="Chen Y."/>
            <person name="Shah S."/>
            <person name="Dougan E. K."/>
            <person name="Thang M."/>
            <person name="Chan C."/>
        </authorList>
    </citation>
    <scope>NUCLEOTIDE SEQUENCE [LARGE SCALE GENOMIC DNA]</scope>
</reference>
<evidence type="ECO:0000259" key="6">
    <source>
        <dbReference type="PROSITE" id="PS50089"/>
    </source>
</evidence>
<evidence type="ECO:0000256" key="2">
    <source>
        <dbReference type="ARBA" id="ARBA00022771"/>
    </source>
</evidence>
<dbReference type="PROSITE" id="PS50089">
    <property type="entry name" value="ZF_RING_2"/>
    <property type="match status" value="1"/>
</dbReference>
<feature type="compositionally biased region" description="Low complexity" evidence="5">
    <location>
        <begin position="367"/>
        <end position="381"/>
    </location>
</feature>
<feature type="domain" description="RING-type" evidence="6">
    <location>
        <begin position="36"/>
        <end position="75"/>
    </location>
</feature>
<gene>
    <name evidence="7" type="ORF">SCF082_LOCUS50111</name>
</gene>
<dbReference type="InterPro" id="IPR039577">
    <property type="entry name" value="Rad18"/>
</dbReference>
<dbReference type="InterPro" id="IPR013083">
    <property type="entry name" value="Znf_RING/FYVE/PHD"/>
</dbReference>
<keyword evidence="7" id="KW-0808">Transferase</keyword>
<evidence type="ECO:0000256" key="4">
    <source>
        <dbReference type="PROSITE-ProRule" id="PRU00175"/>
    </source>
</evidence>
<dbReference type="Gene3D" id="3.30.40.10">
    <property type="entry name" value="Zinc/RING finger domain, C3HC4 (zinc finger)"/>
    <property type="match status" value="1"/>
</dbReference>
<protein>
    <submittedName>
        <fullName evidence="7">Postreplication repair E3 ubiquitin-protein ligase rad18 (RING-type E3 ubiquitin transferase rad18) (UV radiation sensitivity protein 2)</fullName>
    </submittedName>
</protein>
<evidence type="ECO:0000313" key="8">
    <source>
        <dbReference type="Proteomes" id="UP001642464"/>
    </source>
</evidence>
<dbReference type="SUPFAM" id="SSF57850">
    <property type="entry name" value="RING/U-box"/>
    <property type="match status" value="1"/>
</dbReference>
<dbReference type="SMART" id="SM00184">
    <property type="entry name" value="RING"/>
    <property type="match status" value="1"/>
</dbReference>
<feature type="region of interest" description="Disordered" evidence="5">
    <location>
        <begin position="115"/>
        <end position="146"/>
    </location>
</feature>
<evidence type="ECO:0000256" key="3">
    <source>
        <dbReference type="ARBA" id="ARBA00022833"/>
    </source>
</evidence>
<feature type="non-terminal residue" evidence="7">
    <location>
        <position position="1"/>
    </location>
</feature>
<dbReference type="PANTHER" id="PTHR14134:SF2">
    <property type="entry name" value="E3 UBIQUITIN-PROTEIN LIGASE RAD18"/>
    <property type="match status" value="1"/>
</dbReference>
<sequence length="820" mass="90261">INKKKAIAREASQGDEWTWRDTALRGLEGVEQALRCPICQGFLAGAASLSLCGHSFCMLCLRRAVQIKPECPQCRKKCCSSDVNKNAALDAAVRAFVRARPAVLTAAKLLPRDAGRTSVDGNDGRTGADAPQDGSLRRSQASGGKRVVPTRRIPNMVFRLVKDKELKEHLRKYDLPCTGSRTAMVSRFKEFALLYNSRVDSSLPVTPEVLTAIRREVTDKEVLLAKEKASTSIFDRTGLGSNAAKYESSPEFMARFKELRQMVLERESRNRKGKRRNGSKRKSNKRKGSQPDAKTAKKKRKNALGSDQRSLGATVQQHQGAGRAAKVETLSAGAVAPFGDGWRKAFHPKTRVTIHFNTKTLQALVEPAGAEPAAAEPAANASKRGVEEDKPPDPEPAPVQSIGSSSSSSQASEVIDLESDEGDNGGSTANASSSQAHPKRARQTTTTRVSRAMMNQLYNFLAAATSSKGPLPKYELGSRYDLGHYKLELVTRVDKDGPDVDQDKSPEVEPLVHGHHEDEQVVRYPLHETIDWVEGVRCKWRHDEPFVVPLVAVLVEQRVVQQAVDPVDEAVVPHQETEQAPKRVLHGALVQTVVELRVPSNFCHKEWQVEENHERDRGARGPNLPGYLVFQKLWVLLDSLIEQNDIRKGRHAKVQHVTARHGQHGETERLPLDVILCPVRRVHVRREQVLVCQRQQVVHSEPSRRCLGTMTTTTALASASTASLDGFALSSSASTTTSSSRHCRPVSLDGAPPPGVAERWRSARARSLPPRALNVRPLLARGMRCVFALVRGDCAIARLSFPGTFRASGSQKVRRRATKT</sequence>
<feature type="region of interest" description="Disordered" evidence="5">
    <location>
        <begin position="735"/>
        <end position="755"/>
    </location>
</feature>
<organism evidence="7 8">
    <name type="scientific">Durusdinium trenchii</name>
    <dbReference type="NCBI Taxonomy" id="1381693"/>
    <lineage>
        <taxon>Eukaryota</taxon>
        <taxon>Sar</taxon>
        <taxon>Alveolata</taxon>
        <taxon>Dinophyceae</taxon>
        <taxon>Suessiales</taxon>
        <taxon>Symbiodiniaceae</taxon>
        <taxon>Durusdinium</taxon>
    </lineage>
</organism>
<feature type="compositionally biased region" description="Low complexity" evidence="5">
    <location>
        <begin position="401"/>
        <end position="412"/>
    </location>
</feature>
<dbReference type="Proteomes" id="UP001642464">
    <property type="component" value="Unassembled WGS sequence"/>
</dbReference>